<proteinExistence type="predicted"/>
<evidence type="ECO:0000313" key="2">
    <source>
        <dbReference type="Proteomes" id="UP000554520"/>
    </source>
</evidence>
<gene>
    <name evidence="1" type="ORF">FHS21_001433</name>
</gene>
<sequence length="46" mass="5223">MITDVLFGIKTEDMEEIKEILEDILSRKLQAREGLHMGGVLQSTFS</sequence>
<comment type="caution">
    <text evidence="1">The sequence shown here is derived from an EMBL/GenBank/DDBJ whole genome shotgun (WGS) entry which is preliminary data.</text>
</comment>
<accession>A0A839U7S4</accession>
<dbReference type="EMBL" id="JACHXN010000003">
    <property type="protein sequence ID" value="MBB3145032.1"/>
    <property type="molecule type" value="Genomic_DNA"/>
</dbReference>
<reference evidence="1 2" key="1">
    <citation type="submission" date="2020-08" db="EMBL/GenBank/DDBJ databases">
        <title>Genomic Encyclopedia of Type Strains, Phase III (KMG-III): the genomes of soil and plant-associated and newly described type strains.</title>
        <authorList>
            <person name="Whitman W."/>
        </authorList>
    </citation>
    <scope>NUCLEOTIDE SEQUENCE [LARGE SCALE GENOMIC DNA]</scope>
    <source>
        <strain evidence="1 2">CECT 7015</strain>
    </source>
</reference>
<protein>
    <submittedName>
        <fullName evidence="1">Uncharacterized protein</fullName>
    </submittedName>
</protein>
<name>A0A839U7S4_9HYPH</name>
<dbReference type="AlphaFoldDB" id="A0A839U7S4"/>
<dbReference type="Proteomes" id="UP000554520">
    <property type="component" value="Unassembled WGS sequence"/>
</dbReference>
<evidence type="ECO:0000313" key="1">
    <source>
        <dbReference type="EMBL" id="MBB3145032.1"/>
    </source>
</evidence>
<organism evidence="1 2">
    <name type="scientific">Phyllobacterium trifolii</name>
    <dbReference type="NCBI Taxonomy" id="300193"/>
    <lineage>
        <taxon>Bacteria</taxon>
        <taxon>Pseudomonadati</taxon>
        <taxon>Pseudomonadota</taxon>
        <taxon>Alphaproteobacteria</taxon>
        <taxon>Hyphomicrobiales</taxon>
        <taxon>Phyllobacteriaceae</taxon>
        <taxon>Phyllobacterium</taxon>
    </lineage>
</organism>
<keyword evidence="2" id="KW-1185">Reference proteome</keyword>